<feature type="region of interest" description="Disordered" evidence="1">
    <location>
        <begin position="185"/>
        <end position="216"/>
    </location>
</feature>
<protein>
    <submittedName>
        <fullName evidence="2">NSMF</fullName>
    </submittedName>
</protein>
<dbReference type="AlphaFoldDB" id="A0A6J8A712"/>
<feature type="compositionally biased region" description="Polar residues" evidence="1">
    <location>
        <begin position="197"/>
        <end position="208"/>
    </location>
</feature>
<proteinExistence type="predicted"/>
<dbReference type="GO" id="GO:2001222">
    <property type="term" value="P:regulation of neuron migration"/>
    <property type="evidence" value="ECO:0007669"/>
    <property type="project" value="InterPro"/>
</dbReference>
<gene>
    <name evidence="2" type="ORF">MCOR_4001</name>
</gene>
<evidence type="ECO:0000313" key="2">
    <source>
        <dbReference type="EMBL" id="CAC5362135.1"/>
    </source>
</evidence>
<reference evidence="2 3" key="1">
    <citation type="submission" date="2020-06" db="EMBL/GenBank/DDBJ databases">
        <authorList>
            <person name="Li R."/>
            <person name="Bekaert M."/>
        </authorList>
    </citation>
    <scope>NUCLEOTIDE SEQUENCE [LARGE SCALE GENOMIC DNA]</scope>
    <source>
        <strain evidence="3">wild</strain>
    </source>
</reference>
<dbReference type="EMBL" id="CACVKT020000732">
    <property type="protein sequence ID" value="CAC5362135.1"/>
    <property type="molecule type" value="Genomic_DNA"/>
</dbReference>
<sequence length="467" mass="54424">METVKTISDRSDNRGTKRSTIEKMFREQNNNKKAARIKIMEVYEFPKQFLLRSEVLSDPEEYVTIESEDMTQRSKSRLKSGRLKQKLPDKHSDYLDLDFMMPTQVREILLEEGLSKEVVDSTLGVDEKHHRKIMQLTLLAEKYKRFPQECKTTSTFDSKTKAFPSLYHEQDHIGCKSCSDVRARQERRNTRTRPWKETNTPDTMSSNEETNDTSGEKVEETFFLTDAEKIRWSADQEEERVLMGNHFDPPRVVLISSKVPKKHLIPKLFHDNKRLLHIVYDFDTWSFSDINEAIQKRLDSVKPACKAKSVILFCQGGSGFIYLLRKYVVTPQKMHKESYQDVREFWKRLGSQISKLCQGESKINIVCKNVNEGRQGKEVIRSIQRLVHSDMVKVEVVDNTNEEGLKILDLYFNVDRFNLWSESMDDSDNEIDFSILDDKSKTCEIDDDEDIPRTISSLAAEVENETS</sequence>
<dbReference type="PANTHER" id="PTHR32061">
    <property type="entry name" value="NMDA RECEPTOR SYNAPTONUCLEAR SIGNALING AND NEURONAL MIGRATION FACTOR"/>
    <property type="match status" value="1"/>
</dbReference>
<dbReference type="OrthoDB" id="6161298at2759"/>
<dbReference type="InterPro" id="IPR033374">
    <property type="entry name" value="NSMF"/>
</dbReference>
<name>A0A6J8A712_MYTCO</name>
<dbReference type="Proteomes" id="UP000507470">
    <property type="component" value="Unassembled WGS sequence"/>
</dbReference>
<organism evidence="2 3">
    <name type="scientific">Mytilus coruscus</name>
    <name type="common">Sea mussel</name>
    <dbReference type="NCBI Taxonomy" id="42192"/>
    <lineage>
        <taxon>Eukaryota</taxon>
        <taxon>Metazoa</taxon>
        <taxon>Spiralia</taxon>
        <taxon>Lophotrochozoa</taxon>
        <taxon>Mollusca</taxon>
        <taxon>Bivalvia</taxon>
        <taxon>Autobranchia</taxon>
        <taxon>Pteriomorphia</taxon>
        <taxon>Mytilida</taxon>
        <taxon>Mytiloidea</taxon>
        <taxon>Mytilidae</taxon>
        <taxon>Mytilinae</taxon>
        <taxon>Mytilus</taxon>
    </lineage>
</organism>
<accession>A0A6J8A712</accession>
<dbReference type="GO" id="GO:0048168">
    <property type="term" value="P:regulation of neuronal synaptic plasticity"/>
    <property type="evidence" value="ECO:0007669"/>
    <property type="project" value="InterPro"/>
</dbReference>
<evidence type="ECO:0000313" key="3">
    <source>
        <dbReference type="Proteomes" id="UP000507470"/>
    </source>
</evidence>
<evidence type="ECO:0000256" key="1">
    <source>
        <dbReference type="SAM" id="MobiDB-lite"/>
    </source>
</evidence>
<keyword evidence="3" id="KW-1185">Reference proteome</keyword>